<name>A0A918DT74_9ACTN</name>
<proteinExistence type="predicted"/>
<keyword evidence="5" id="KW-1185">Reference proteome</keyword>
<feature type="transmembrane region" description="Helical" evidence="2">
    <location>
        <begin position="625"/>
        <end position="646"/>
    </location>
</feature>
<dbReference type="Pfam" id="PF13559">
    <property type="entry name" value="DUF4129"/>
    <property type="match status" value="1"/>
</dbReference>
<dbReference type="RefSeq" id="WP_189129971.1">
    <property type="nucleotide sequence ID" value="NZ_BMMS01000002.1"/>
</dbReference>
<evidence type="ECO:0000256" key="1">
    <source>
        <dbReference type="SAM" id="MobiDB-lite"/>
    </source>
</evidence>
<protein>
    <submittedName>
        <fullName evidence="4">Transglutaminase</fullName>
    </submittedName>
</protein>
<dbReference type="PROSITE" id="PS51257">
    <property type="entry name" value="PROKAR_LIPOPROTEIN"/>
    <property type="match status" value="1"/>
</dbReference>
<evidence type="ECO:0000313" key="4">
    <source>
        <dbReference type="EMBL" id="GGO81823.1"/>
    </source>
</evidence>
<dbReference type="Proteomes" id="UP000641932">
    <property type="component" value="Unassembled WGS sequence"/>
</dbReference>
<sequence length="803" mass="84252">MSGRTRLTLCSGLATILVACSLLPLVSPSGWLVQASVLVALQAGVGALGRRVPLARPLAVLAQLVAVLLMLTFVFARHVAPFGIFPGPGALRHLGALVADGMTDVGQYQTPAPVTDGIRLMLVGGVVVIAVLVDALAVTYRNAAPAGLPLLALYSVAAGLSQDGSHWLWFVLAGAGYLLLLLAEGRDRLSRWGRVFAGGGPGRGGSGGLAGGGGESAMAPVRTGRRIGAMALGIALIAPAALPSLGDGLLGAAANGSGRGGTGSGTINASDPVITMQDNLNQPQNREVLKYRTDSDTNSDMYLRTVSLDQFDGASWKSSQRSLRDVPDALPTPKGLDPDVLRQEIHTSVATAGWFRTSWLPMPYPATKVDVRGSWRYEPEARTVVGDHKQTTALVRYQVSSLRVKPTAAQLASAPEPSGALADEYTKVPADLPLVVRSEAEGVTRGAANHYEQAMKLQEWFTTSGGFSYNTRVSSGTGTTAIVRFLRNKEGFCIHYAFTMAAMSRTLGIPSRVAVGFVPGAALSDGSYSVGSKDAHAWPELYFQGVGWVRFEPTPSRGSTPDYAQAQTPSDRATNPTDTPSDTASPSTGPSSQVTCDARAQRAGDCSTQGPLVVDNSSDGGFPTAAVAGIVIGALVLLMLLLPVLWRARVRARRLGGGHVGGAAGARTLAGWQELLDTAWDYGITPDVSETPRRAAARLVRAAGLDTETAEAAHRVASAVEQVMYAPEPRPVPGLADDVRRIESALSAGAGRGGRLRALLLPRSSVRVLWTVSDAWAGLRDRWLEAVRKVPIPARLRQGATGR</sequence>
<organism evidence="4 5">
    <name type="scientific">Wenjunlia tyrosinilytica</name>
    <dbReference type="NCBI Taxonomy" id="1544741"/>
    <lineage>
        <taxon>Bacteria</taxon>
        <taxon>Bacillati</taxon>
        <taxon>Actinomycetota</taxon>
        <taxon>Actinomycetes</taxon>
        <taxon>Kitasatosporales</taxon>
        <taxon>Streptomycetaceae</taxon>
        <taxon>Wenjunlia</taxon>
    </lineage>
</organism>
<dbReference type="Pfam" id="PF11992">
    <property type="entry name" value="TgpA_N"/>
    <property type="match status" value="1"/>
</dbReference>
<dbReference type="InterPro" id="IPR021878">
    <property type="entry name" value="TgpA_N"/>
</dbReference>
<dbReference type="PANTHER" id="PTHR42736">
    <property type="entry name" value="PROTEIN-GLUTAMINE GAMMA-GLUTAMYLTRANSFERASE"/>
    <property type="match status" value="1"/>
</dbReference>
<feature type="domain" description="Transglutaminase-like" evidence="3">
    <location>
        <begin position="485"/>
        <end position="555"/>
    </location>
</feature>
<dbReference type="EMBL" id="BMMS01000002">
    <property type="protein sequence ID" value="GGO81823.1"/>
    <property type="molecule type" value="Genomic_DNA"/>
</dbReference>
<gene>
    <name evidence="4" type="ORF">GCM10012280_07010</name>
</gene>
<accession>A0A918DT74</accession>
<dbReference type="SUPFAM" id="SSF54001">
    <property type="entry name" value="Cysteine proteinases"/>
    <property type="match status" value="1"/>
</dbReference>
<feature type="transmembrane region" description="Helical" evidence="2">
    <location>
        <begin position="58"/>
        <end position="76"/>
    </location>
</feature>
<feature type="region of interest" description="Disordered" evidence="1">
    <location>
        <begin position="554"/>
        <end position="611"/>
    </location>
</feature>
<reference evidence="4" key="2">
    <citation type="submission" date="2020-09" db="EMBL/GenBank/DDBJ databases">
        <authorList>
            <person name="Sun Q."/>
            <person name="Zhou Y."/>
        </authorList>
    </citation>
    <scope>NUCLEOTIDE SEQUENCE</scope>
    <source>
        <strain evidence="4">CGMCC 4.7201</strain>
    </source>
</reference>
<evidence type="ECO:0000256" key="2">
    <source>
        <dbReference type="SAM" id="Phobius"/>
    </source>
</evidence>
<dbReference type="InterPro" id="IPR052901">
    <property type="entry name" value="Bact_TGase-like"/>
</dbReference>
<dbReference type="SMART" id="SM00460">
    <property type="entry name" value="TGc"/>
    <property type="match status" value="1"/>
</dbReference>
<comment type="caution">
    <text evidence="4">The sequence shown here is derived from an EMBL/GenBank/DDBJ whole genome shotgun (WGS) entry which is preliminary data.</text>
</comment>
<feature type="transmembrane region" description="Helical" evidence="2">
    <location>
        <begin position="166"/>
        <end position="183"/>
    </location>
</feature>
<dbReference type="InterPro" id="IPR038765">
    <property type="entry name" value="Papain-like_cys_pep_sf"/>
</dbReference>
<feature type="transmembrane region" description="Helical" evidence="2">
    <location>
        <begin position="143"/>
        <end position="160"/>
    </location>
</feature>
<reference evidence="4" key="1">
    <citation type="journal article" date="2014" name="Int. J. Syst. Evol. Microbiol.">
        <title>Complete genome sequence of Corynebacterium casei LMG S-19264T (=DSM 44701T), isolated from a smear-ripened cheese.</title>
        <authorList>
            <consortium name="US DOE Joint Genome Institute (JGI-PGF)"/>
            <person name="Walter F."/>
            <person name="Albersmeier A."/>
            <person name="Kalinowski J."/>
            <person name="Ruckert C."/>
        </authorList>
    </citation>
    <scope>NUCLEOTIDE SEQUENCE</scope>
    <source>
        <strain evidence="4">CGMCC 4.7201</strain>
    </source>
</reference>
<dbReference type="PANTHER" id="PTHR42736:SF1">
    <property type="entry name" value="PROTEIN-GLUTAMINE GAMMA-GLUTAMYLTRANSFERASE"/>
    <property type="match status" value="1"/>
</dbReference>
<dbReference type="Gene3D" id="3.10.620.30">
    <property type="match status" value="1"/>
</dbReference>
<feature type="transmembrane region" description="Helical" evidence="2">
    <location>
        <begin position="118"/>
        <end position="136"/>
    </location>
</feature>
<dbReference type="InterPro" id="IPR025403">
    <property type="entry name" value="TgpA-like_C"/>
</dbReference>
<keyword evidence="2" id="KW-1133">Transmembrane helix</keyword>
<feature type="compositionally biased region" description="Low complexity" evidence="1">
    <location>
        <begin position="573"/>
        <end position="592"/>
    </location>
</feature>
<feature type="transmembrane region" description="Helical" evidence="2">
    <location>
        <begin position="31"/>
        <end position="49"/>
    </location>
</feature>
<dbReference type="Pfam" id="PF01841">
    <property type="entry name" value="Transglut_core"/>
    <property type="match status" value="1"/>
</dbReference>
<dbReference type="AlphaFoldDB" id="A0A918DT74"/>
<dbReference type="InterPro" id="IPR002931">
    <property type="entry name" value="Transglutaminase-like"/>
</dbReference>
<evidence type="ECO:0000259" key="3">
    <source>
        <dbReference type="SMART" id="SM00460"/>
    </source>
</evidence>
<feature type="transmembrane region" description="Helical" evidence="2">
    <location>
        <begin position="227"/>
        <end position="245"/>
    </location>
</feature>
<evidence type="ECO:0000313" key="5">
    <source>
        <dbReference type="Proteomes" id="UP000641932"/>
    </source>
</evidence>
<keyword evidence="2" id="KW-0472">Membrane</keyword>
<keyword evidence="2" id="KW-0812">Transmembrane</keyword>